<dbReference type="EMBL" id="KV454538">
    <property type="protein sequence ID" value="ODV70499.1"/>
    <property type="molecule type" value="Genomic_DNA"/>
</dbReference>
<protein>
    <submittedName>
        <fullName evidence="1">Uncharacterized protein</fullName>
    </submittedName>
</protein>
<gene>
    <name evidence="1" type="ORF">HYPBUDRAFT_182561</name>
</gene>
<organism evidence="1 2">
    <name type="scientific">Hyphopichia burtonii NRRL Y-1933</name>
    <dbReference type="NCBI Taxonomy" id="984485"/>
    <lineage>
        <taxon>Eukaryota</taxon>
        <taxon>Fungi</taxon>
        <taxon>Dikarya</taxon>
        <taxon>Ascomycota</taxon>
        <taxon>Saccharomycotina</taxon>
        <taxon>Pichiomycetes</taxon>
        <taxon>Debaryomycetaceae</taxon>
        <taxon>Hyphopichia</taxon>
    </lineage>
</organism>
<keyword evidence="2" id="KW-1185">Reference proteome</keyword>
<evidence type="ECO:0000313" key="2">
    <source>
        <dbReference type="Proteomes" id="UP000095085"/>
    </source>
</evidence>
<dbReference type="Proteomes" id="UP000095085">
    <property type="component" value="Unassembled WGS sequence"/>
</dbReference>
<dbReference type="RefSeq" id="XP_020079566.1">
    <property type="nucleotide sequence ID" value="XM_020222903.1"/>
</dbReference>
<proteinExistence type="predicted"/>
<accession>A0A1E4RTA2</accession>
<evidence type="ECO:0000313" key="1">
    <source>
        <dbReference type="EMBL" id="ODV70499.1"/>
    </source>
</evidence>
<reference evidence="2" key="1">
    <citation type="submission" date="2016-05" db="EMBL/GenBank/DDBJ databases">
        <title>Comparative genomics of biotechnologically important yeasts.</title>
        <authorList>
            <consortium name="DOE Joint Genome Institute"/>
            <person name="Riley R."/>
            <person name="Haridas S."/>
            <person name="Wolfe K.H."/>
            <person name="Lopes M.R."/>
            <person name="Hittinger C.T."/>
            <person name="Goker M."/>
            <person name="Salamov A."/>
            <person name="Wisecaver J."/>
            <person name="Long T.M."/>
            <person name="Aerts A.L."/>
            <person name="Barry K."/>
            <person name="Choi C."/>
            <person name="Clum A."/>
            <person name="Coughlan A.Y."/>
            <person name="Deshpande S."/>
            <person name="Douglass A.P."/>
            <person name="Hanson S.J."/>
            <person name="Klenk H.-P."/>
            <person name="Labutti K."/>
            <person name="Lapidus A."/>
            <person name="Lindquist E."/>
            <person name="Lipzen A."/>
            <person name="Meier-Kolthoff J.P."/>
            <person name="Ohm R.A."/>
            <person name="Otillar R.P."/>
            <person name="Pangilinan J."/>
            <person name="Peng Y."/>
            <person name="Rokas A."/>
            <person name="Rosa C.A."/>
            <person name="Scheuner C."/>
            <person name="Sibirny A.A."/>
            <person name="Slot J.C."/>
            <person name="Stielow J.B."/>
            <person name="Sun H."/>
            <person name="Kurtzman C.P."/>
            <person name="Blackwell M."/>
            <person name="Grigoriev I.V."/>
            <person name="Jeffries T.W."/>
        </authorList>
    </citation>
    <scope>NUCLEOTIDE SEQUENCE [LARGE SCALE GENOMIC DNA]</scope>
    <source>
        <strain evidence="2">NRRL Y-1933</strain>
    </source>
</reference>
<name>A0A1E4RTA2_9ASCO</name>
<sequence length="80" mass="8996">MSKAYFTLRLDKQCPRYILTNMSSLGFHRLLGSAKEKAPSLLTVSLVCVLEFLQALSRSPSPRVSFMGLHLLEFNPDIIP</sequence>
<dbReference type="AlphaFoldDB" id="A0A1E4RTA2"/>
<dbReference type="GeneID" id="30997452"/>